<protein>
    <submittedName>
        <fullName evidence="1">Uncharacterized protein</fullName>
    </submittedName>
</protein>
<comment type="caution">
    <text evidence="1">The sequence shown here is derived from an EMBL/GenBank/DDBJ whole genome shotgun (WGS) entry which is preliminary data.</text>
</comment>
<accession>A0ABN8S1Q4</accession>
<organism evidence="1 2">
    <name type="scientific">Porites lobata</name>
    <dbReference type="NCBI Taxonomy" id="104759"/>
    <lineage>
        <taxon>Eukaryota</taxon>
        <taxon>Metazoa</taxon>
        <taxon>Cnidaria</taxon>
        <taxon>Anthozoa</taxon>
        <taxon>Hexacorallia</taxon>
        <taxon>Scleractinia</taxon>
        <taxon>Fungiina</taxon>
        <taxon>Poritidae</taxon>
        <taxon>Porites</taxon>
    </lineage>
</organism>
<sequence length="151" mass="17593">MKQQNVQRRRRAWVRPRPQNWFKTLLASPALNFLWKKHFKVTRETFEYLCDLVRANLQKQHTRFRVPVSSEERVGLALWRLATGNSYRSCGLQLGLGKSTAKIICSEFEQAVFDLKDCFITFPLTNEEIGEKIEEFEELYGIPQIVGAIDG</sequence>
<name>A0ABN8S1Q4_9CNID</name>
<reference evidence="1 2" key="1">
    <citation type="submission" date="2022-05" db="EMBL/GenBank/DDBJ databases">
        <authorList>
            <consortium name="Genoscope - CEA"/>
            <person name="William W."/>
        </authorList>
    </citation>
    <scope>NUCLEOTIDE SEQUENCE [LARGE SCALE GENOMIC DNA]</scope>
</reference>
<evidence type="ECO:0000313" key="1">
    <source>
        <dbReference type="EMBL" id="CAH3184656.1"/>
    </source>
</evidence>
<keyword evidence="2" id="KW-1185">Reference proteome</keyword>
<evidence type="ECO:0000313" key="2">
    <source>
        <dbReference type="Proteomes" id="UP001159405"/>
    </source>
</evidence>
<proteinExistence type="predicted"/>
<dbReference type="Proteomes" id="UP001159405">
    <property type="component" value="Unassembled WGS sequence"/>
</dbReference>
<dbReference type="EMBL" id="CALNXK010000395">
    <property type="protein sequence ID" value="CAH3184656.1"/>
    <property type="molecule type" value="Genomic_DNA"/>
</dbReference>
<gene>
    <name evidence="1" type="ORF">PLOB_00030681</name>
</gene>